<dbReference type="Proteomes" id="UP001152622">
    <property type="component" value="Chromosome 3"/>
</dbReference>
<gene>
    <name evidence="1" type="ORF">SKAU_G00089440</name>
</gene>
<evidence type="ECO:0000313" key="1">
    <source>
        <dbReference type="EMBL" id="KAJ8368916.1"/>
    </source>
</evidence>
<protein>
    <submittedName>
        <fullName evidence="1">Uncharacterized protein</fullName>
    </submittedName>
</protein>
<dbReference type="OrthoDB" id="8946103at2759"/>
<reference evidence="1" key="1">
    <citation type="journal article" date="2023" name="Science">
        <title>Genome structures resolve the early diversification of teleost fishes.</title>
        <authorList>
            <person name="Parey E."/>
            <person name="Louis A."/>
            <person name="Montfort J."/>
            <person name="Bouchez O."/>
            <person name="Roques C."/>
            <person name="Iampietro C."/>
            <person name="Lluch J."/>
            <person name="Castinel A."/>
            <person name="Donnadieu C."/>
            <person name="Desvignes T."/>
            <person name="Floi Bucao C."/>
            <person name="Jouanno E."/>
            <person name="Wen M."/>
            <person name="Mejri S."/>
            <person name="Dirks R."/>
            <person name="Jansen H."/>
            <person name="Henkel C."/>
            <person name="Chen W.J."/>
            <person name="Zahm M."/>
            <person name="Cabau C."/>
            <person name="Klopp C."/>
            <person name="Thompson A.W."/>
            <person name="Robinson-Rechavi M."/>
            <person name="Braasch I."/>
            <person name="Lecointre G."/>
            <person name="Bobe J."/>
            <person name="Postlethwait J.H."/>
            <person name="Berthelot C."/>
            <person name="Roest Crollius H."/>
            <person name="Guiguen Y."/>
        </authorList>
    </citation>
    <scope>NUCLEOTIDE SEQUENCE</scope>
    <source>
        <strain evidence="1">WJC10195</strain>
    </source>
</reference>
<evidence type="ECO:0000313" key="2">
    <source>
        <dbReference type="Proteomes" id="UP001152622"/>
    </source>
</evidence>
<keyword evidence="2" id="KW-1185">Reference proteome</keyword>
<accession>A0A9Q1FXA4</accession>
<sequence>MESRLEELRQVFVKSEREAAEHGSWWPTSSTAAQQGELFVAENSQRLKKTLRFKKHRPSIVFSSMLGPEDLPALARQAQGCCCYFDVLGVGVRGVEKMAFGLTGDCDSGASDEPET</sequence>
<name>A0A9Q1FXA4_SYNKA</name>
<organism evidence="1 2">
    <name type="scientific">Synaphobranchus kaupii</name>
    <name type="common">Kaup's arrowtooth eel</name>
    <dbReference type="NCBI Taxonomy" id="118154"/>
    <lineage>
        <taxon>Eukaryota</taxon>
        <taxon>Metazoa</taxon>
        <taxon>Chordata</taxon>
        <taxon>Craniata</taxon>
        <taxon>Vertebrata</taxon>
        <taxon>Euteleostomi</taxon>
        <taxon>Actinopterygii</taxon>
        <taxon>Neopterygii</taxon>
        <taxon>Teleostei</taxon>
        <taxon>Anguilliformes</taxon>
        <taxon>Synaphobranchidae</taxon>
        <taxon>Synaphobranchus</taxon>
    </lineage>
</organism>
<dbReference type="EMBL" id="JAINUF010000003">
    <property type="protein sequence ID" value="KAJ8368916.1"/>
    <property type="molecule type" value="Genomic_DNA"/>
</dbReference>
<comment type="caution">
    <text evidence="1">The sequence shown here is derived from an EMBL/GenBank/DDBJ whole genome shotgun (WGS) entry which is preliminary data.</text>
</comment>
<proteinExistence type="predicted"/>
<dbReference type="AlphaFoldDB" id="A0A9Q1FXA4"/>